<dbReference type="Gene3D" id="2.40.128.110">
    <property type="entry name" value="Lipid/polyisoprenoid-binding, YceI-like"/>
    <property type="match status" value="1"/>
</dbReference>
<feature type="chain" id="PRO_5021794029" evidence="1">
    <location>
        <begin position="19"/>
        <end position="202"/>
    </location>
</feature>
<evidence type="ECO:0000256" key="1">
    <source>
        <dbReference type="SAM" id="SignalP"/>
    </source>
</evidence>
<dbReference type="Proteomes" id="UP000318681">
    <property type="component" value="Unassembled WGS sequence"/>
</dbReference>
<dbReference type="AlphaFoldDB" id="A0A558QVZ4"/>
<name>A0A558QVZ4_9SPHN</name>
<keyword evidence="1" id="KW-0732">Signal</keyword>
<keyword evidence="4" id="KW-1185">Reference proteome</keyword>
<dbReference type="Pfam" id="PF04264">
    <property type="entry name" value="YceI"/>
    <property type="match status" value="1"/>
</dbReference>
<accession>A0A558QVZ4</accession>
<proteinExistence type="predicted"/>
<gene>
    <name evidence="3" type="ORF">FOY91_17085</name>
</gene>
<dbReference type="InterPro" id="IPR007372">
    <property type="entry name" value="Lipid/polyisoprenoid-bd_YceI"/>
</dbReference>
<reference evidence="3 4" key="1">
    <citation type="submission" date="2019-07" db="EMBL/GenBank/DDBJ databases">
        <title>Sphingomonas solaris sp. nov., isolated from a solar panel from Boston, Massachusetts.</title>
        <authorList>
            <person name="Tanner K."/>
            <person name="Pascual J."/>
            <person name="Mancuso C."/>
            <person name="Pereto J."/>
            <person name="Khalil A."/>
            <person name="Vilanova C."/>
        </authorList>
    </citation>
    <scope>NUCLEOTIDE SEQUENCE [LARGE SCALE GENOMIC DNA]</scope>
    <source>
        <strain evidence="3 4">R4DWN</strain>
    </source>
</reference>
<dbReference type="SMART" id="SM00867">
    <property type="entry name" value="YceI"/>
    <property type="match status" value="1"/>
</dbReference>
<evidence type="ECO:0000313" key="4">
    <source>
        <dbReference type="Proteomes" id="UP000318681"/>
    </source>
</evidence>
<protein>
    <submittedName>
        <fullName evidence="3">YceI family protein</fullName>
    </submittedName>
</protein>
<evidence type="ECO:0000259" key="2">
    <source>
        <dbReference type="SMART" id="SM00867"/>
    </source>
</evidence>
<sequence>MRRPILAAVLLAATPAVAQMPTTKPGAPDASRVTAGTYAVDPNHTQVVFTVDHLGFNSYWGIFGGATGTLVLDPAKPNAATVSIEVPMSGLVTTSAALNEHLAKPDFFDVAKFPTATFRSTSVTVRGTTAKIAGNLTLHGVTKPIVLDAKFTGAGLGPMDKKANVGFEATTSVKRSDFGVSYGTALVSDVVPLKITVAFEKK</sequence>
<dbReference type="InterPro" id="IPR036761">
    <property type="entry name" value="TTHA0802/YceI-like_sf"/>
</dbReference>
<dbReference type="PANTHER" id="PTHR34406:SF1">
    <property type="entry name" value="PROTEIN YCEI"/>
    <property type="match status" value="1"/>
</dbReference>
<evidence type="ECO:0000313" key="3">
    <source>
        <dbReference type="EMBL" id="TVV71310.1"/>
    </source>
</evidence>
<dbReference type="SUPFAM" id="SSF101874">
    <property type="entry name" value="YceI-like"/>
    <property type="match status" value="1"/>
</dbReference>
<dbReference type="OrthoDB" id="9811006at2"/>
<dbReference type="PANTHER" id="PTHR34406">
    <property type="entry name" value="PROTEIN YCEI"/>
    <property type="match status" value="1"/>
</dbReference>
<dbReference type="EMBL" id="VNIM01000091">
    <property type="protein sequence ID" value="TVV71310.1"/>
    <property type="molecule type" value="Genomic_DNA"/>
</dbReference>
<comment type="caution">
    <text evidence="3">The sequence shown here is derived from an EMBL/GenBank/DDBJ whole genome shotgun (WGS) entry which is preliminary data.</text>
</comment>
<dbReference type="RefSeq" id="WP_145154552.1">
    <property type="nucleotide sequence ID" value="NZ_VNIM01000091.1"/>
</dbReference>
<feature type="signal peptide" evidence="1">
    <location>
        <begin position="1"/>
        <end position="18"/>
    </location>
</feature>
<feature type="domain" description="Lipid/polyisoprenoid-binding YceI-like" evidence="2">
    <location>
        <begin position="37"/>
        <end position="200"/>
    </location>
</feature>
<organism evidence="3 4">
    <name type="scientific">Alterirhizorhabdus solaris</name>
    <dbReference type="NCBI Taxonomy" id="2529389"/>
    <lineage>
        <taxon>Bacteria</taxon>
        <taxon>Pseudomonadati</taxon>
        <taxon>Pseudomonadota</taxon>
        <taxon>Alphaproteobacteria</taxon>
        <taxon>Sphingomonadales</taxon>
        <taxon>Rhizorhabdaceae</taxon>
        <taxon>Alterirhizorhabdus</taxon>
    </lineage>
</organism>